<protein>
    <submittedName>
        <fullName evidence="6">ABC transporter substrate-binding protein</fullName>
    </submittedName>
</protein>
<proteinExistence type="inferred from homology"/>
<sequence>MRLTIGVLLAVLINPLAQAELLDEVNDRGELRIAVLADTPPYTFKEDERLTGFEVELGQALADELDVRATFVEAPESELVAGLESGRYDIALNDLKPPTQAEIDTSQPFSSETRVIPFQKDNPAFQSAVNNALQRLSEAGRLAELEAKWLKPAEQPTAAR</sequence>
<evidence type="ECO:0000256" key="3">
    <source>
        <dbReference type="ARBA" id="ARBA00022729"/>
    </source>
</evidence>
<dbReference type="PANTHER" id="PTHR35936">
    <property type="entry name" value="MEMBRANE-BOUND LYTIC MUREIN TRANSGLYCOSYLASE F"/>
    <property type="match status" value="1"/>
</dbReference>
<dbReference type="SUPFAM" id="SSF53850">
    <property type="entry name" value="Periplasmic binding protein-like II"/>
    <property type="match status" value="1"/>
</dbReference>
<dbReference type="EMBL" id="CP009455">
    <property type="protein sequence ID" value="AIR88641.1"/>
    <property type="molecule type" value="Genomic_DNA"/>
</dbReference>
<evidence type="ECO:0000256" key="1">
    <source>
        <dbReference type="ARBA" id="ARBA00004196"/>
    </source>
</evidence>
<evidence type="ECO:0000259" key="5">
    <source>
        <dbReference type="Pfam" id="PF00497"/>
    </source>
</evidence>
<dbReference type="Pfam" id="PF00497">
    <property type="entry name" value="SBP_bac_3"/>
    <property type="match status" value="1"/>
</dbReference>
<feature type="domain" description="Solute-binding protein family 3/N-terminal" evidence="5">
    <location>
        <begin position="31"/>
        <end position="151"/>
    </location>
</feature>
<dbReference type="GO" id="GO:0030313">
    <property type="term" value="C:cell envelope"/>
    <property type="evidence" value="ECO:0007669"/>
    <property type="project" value="UniProtKB-SubCell"/>
</dbReference>
<evidence type="ECO:0000256" key="2">
    <source>
        <dbReference type="ARBA" id="ARBA00010333"/>
    </source>
</evidence>
<dbReference type="RefSeq" id="WP_038411322.1">
    <property type="nucleotide sequence ID" value="NZ_CP009455.1"/>
</dbReference>
<dbReference type="STRING" id="157783.LK03_04925"/>
<dbReference type="PANTHER" id="PTHR35936:SF35">
    <property type="entry name" value="L-CYSTINE-BINDING PROTEIN TCYJ"/>
    <property type="match status" value="1"/>
</dbReference>
<organism evidence="6 7">
    <name type="scientific">Pseudomonas cremoricolorata</name>
    <dbReference type="NCBI Taxonomy" id="157783"/>
    <lineage>
        <taxon>Bacteria</taxon>
        <taxon>Pseudomonadati</taxon>
        <taxon>Pseudomonadota</taxon>
        <taxon>Gammaproteobacteria</taxon>
        <taxon>Pseudomonadales</taxon>
        <taxon>Pseudomonadaceae</taxon>
        <taxon>Pseudomonas</taxon>
    </lineage>
</organism>
<evidence type="ECO:0000256" key="4">
    <source>
        <dbReference type="SAM" id="SignalP"/>
    </source>
</evidence>
<feature type="chain" id="PRO_5001850923" evidence="4">
    <location>
        <begin position="20"/>
        <end position="160"/>
    </location>
</feature>
<keyword evidence="7" id="KW-1185">Reference proteome</keyword>
<evidence type="ECO:0000313" key="7">
    <source>
        <dbReference type="Proteomes" id="UP000029493"/>
    </source>
</evidence>
<dbReference type="Proteomes" id="UP000029493">
    <property type="component" value="Chromosome"/>
</dbReference>
<keyword evidence="3 4" id="KW-0732">Signal</keyword>
<dbReference type="eggNOG" id="COG0834">
    <property type="taxonomic scope" value="Bacteria"/>
</dbReference>
<dbReference type="Gene3D" id="3.40.190.10">
    <property type="entry name" value="Periplasmic binding protein-like II"/>
    <property type="match status" value="1"/>
</dbReference>
<evidence type="ECO:0000313" key="6">
    <source>
        <dbReference type="EMBL" id="AIR88641.1"/>
    </source>
</evidence>
<name>A0A089WJ99_9PSED</name>
<accession>A0A089WJ99</accession>
<comment type="similarity">
    <text evidence="2">Belongs to the bacterial solute-binding protein 3 family.</text>
</comment>
<dbReference type="KEGG" id="psw:LK03_04925"/>
<dbReference type="InterPro" id="IPR001638">
    <property type="entry name" value="Solute-binding_3/MltF_N"/>
</dbReference>
<dbReference type="AlphaFoldDB" id="A0A089WJ99"/>
<dbReference type="OrthoDB" id="368476at2"/>
<reference evidence="6 7" key="1">
    <citation type="submission" date="2014-09" db="EMBL/GenBank/DDBJ databases">
        <authorList>
            <person name="Chan K.-G."/>
        </authorList>
    </citation>
    <scope>NUCLEOTIDE SEQUENCE [LARGE SCALE GENOMIC DNA]</scope>
    <source>
        <strain evidence="6 7">ND07</strain>
    </source>
</reference>
<comment type="subcellular location">
    <subcellularLocation>
        <location evidence="1">Cell envelope</location>
    </subcellularLocation>
</comment>
<feature type="signal peptide" evidence="4">
    <location>
        <begin position="1"/>
        <end position="19"/>
    </location>
</feature>
<dbReference type="InterPro" id="IPR018313">
    <property type="entry name" value="SBP_3_CS"/>
</dbReference>
<gene>
    <name evidence="6" type="ORF">LK03_04925</name>
</gene>
<dbReference type="PROSITE" id="PS01039">
    <property type="entry name" value="SBP_BACTERIAL_3"/>
    <property type="match status" value="1"/>
</dbReference>